<proteinExistence type="predicted"/>
<dbReference type="InterPro" id="IPR021791">
    <property type="entry name" value="Phage_TAC_11"/>
</dbReference>
<evidence type="ECO:0000313" key="2">
    <source>
        <dbReference type="Proteomes" id="UP000198281"/>
    </source>
</evidence>
<dbReference type="RefSeq" id="WP_089218085.1">
    <property type="nucleotide sequence ID" value="NZ_FZOS01000002.1"/>
</dbReference>
<dbReference type="OrthoDB" id="7506512at2"/>
<evidence type="ECO:0000313" key="1">
    <source>
        <dbReference type="EMBL" id="SNS16712.1"/>
    </source>
</evidence>
<reference evidence="2" key="1">
    <citation type="submission" date="2017-06" db="EMBL/GenBank/DDBJ databases">
        <authorList>
            <person name="Varghese N."/>
            <person name="Submissions S."/>
        </authorList>
    </citation>
    <scope>NUCLEOTIDE SEQUENCE [LARGE SCALE GENOMIC DNA]</scope>
    <source>
        <strain evidence="2">LNB2</strain>
    </source>
</reference>
<name>A0A239C9Z5_9SPHN</name>
<sequence>MNPARGEAALRLVGETITLRPSFSALVAAEQEIGPLFAMVERAADGRMTLAEMTGLFWHTAIDRPAALDRDRFAEAVVAGGLVHATPALKVLIGQILQGR</sequence>
<dbReference type="Pfam" id="PF11836">
    <property type="entry name" value="Phage_TAC_11"/>
    <property type="match status" value="1"/>
</dbReference>
<gene>
    <name evidence="1" type="ORF">SAMN06295912_10275</name>
</gene>
<protein>
    <submittedName>
        <fullName evidence="1">Phage tail tube protein, GTA-gp10</fullName>
    </submittedName>
</protein>
<dbReference type="AlphaFoldDB" id="A0A239C9Z5"/>
<dbReference type="EMBL" id="FZOS01000002">
    <property type="protein sequence ID" value="SNS16712.1"/>
    <property type="molecule type" value="Genomic_DNA"/>
</dbReference>
<accession>A0A239C9Z5</accession>
<keyword evidence="2" id="KW-1185">Reference proteome</keyword>
<dbReference type="Proteomes" id="UP000198281">
    <property type="component" value="Unassembled WGS sequence"/>
</dbReference>
<organism evidence="1 2">
    <name type="scientific">Edaphosphingomonas laterariae</name>
    <dbReference type="NCBI Taxonomy" id="861865"/>
    <lineage>
        <taxon>Bacteria</taxon>
        <taxon>Pseudomonadati</taxon>
        <taxon>Pseudomonadota</taxon>
        <taxon>Alphaproteobacteria</taxon>
        <taxon>Sphingomonadales</taxon>
        <taxon>Rhizorhabdaceae</taxon>
        <taxon>Edaphosphingomonas</taxon>
    </lineage>
</organism>